<dbReference type="AlphaFoldDB" id="K4AHC9"/>
<evidence type="ECO:0000313" key="1">
    <source>
        <dbReference type="EnsemblPlants" id="KQK87017"/>
    </source>
</evidence>
<dbReference type="HOGENOM" id="CLU_2531775_0_0_1"/>
<name>K4AHC9_SETIT</name>
<accession>K4AHC9</accession>
<protein>
    <submittedName>
        <fullName evidence="1">Uncharacterized protein</fullName>
    </submittedName>
</protein>
<keyword evidence="2" id="KW-1185">Reference proteome</keyword>
<dbReference type="Gramene" id="KQK87017">
    <property type="protein sequence ID" value="KQK87017"/>
    <property type="gene ID" value="SETIT_038286mg"/>
</dbReference>
<dbReference type="EnsemblPlants" id="KQK87017">
    <property type="protein sequence ID" value="KQK87017"/>
    <property type="gene ID" value="SETIT_038286mg"/>
</dbReference>
<reference evidence="2" key="1">
    <citation type="journal article" date="2012" name="Nat. Biotechnol.">
        <title>Reference genome sequence of the model plant Setaria.</title>
        <authorList>
            <person name="Bennetzen J.L."/>
            <person name="Schmutz J."/>
            <person name="Wang H."/>
            <person name="Percifield R."/>
            <person name="Hawkins J."/>
            <person name="Pontaroli A.C."/>
            <person name="Estep M."/>
            <person name="Feng L."/>
            <person name="Vaughn J.N."/>
            <person name="Grimwood J."/>
            <person name="Jenkins J."/>
            <person name="Barry K."/>
            <person name="Lindquist E."/>
            <person name="Hellsten U."/>
            <person name="Deshpande S."/>
            <person name="Wang X."/>
            <person name="Wu X."/>
            <person name="Mitros T."/>
            <person name="Triplett J."/>
            <person name="Yang X."/>
            <person name="Ye C.Y."/>
            <person name="Mauro-Herrera M."/>
            <person name="Wang L."/>
            <person name="Li P."/>
            <person name="Sharma M."/>
            <person name="Sharma R."/>
            <person name="Ronald P.C."/>
            <person name="Panaud O."/>
            <person name="Kellogg E.A."/>
            <person name="Brutnell T.P."/>
            <person name="Doust A.N."/>
            <person name="Tuskan G.A."/>
            <person name="Rokhsar D."/>
            <person name="Devos K.M."/>
        </authorList>
    </citation>
    <scope>NUCLEOTIDE SEQUENCE [LARGE SCALE GENOMIC DNA]</scope>
    <source>
        <strain evidence="2">cv. Yugu1</strain>
    </source>
</reference>
<dbReference type="Proteomes" id="UP000004995">
    <property type="component" value="Unassembled WGS sequence"/>
</dbReference>
<evidence type="ECO:0000313" key="2">
    <source>
        <dbReference type="Proteomes" id="UP000004995"/>
    </source>
</evidence>
<dbReference type="InParanoid" id="K4AHC9"/>
<sequence length="84" mass="8868">MPECCLSSARIERGAADAAVEPNLGTWLARIKLSVASGAERGAAGEAEAAQQVQVECGAGPQTKSNAFSHLIRRAHRQGVQRRL</sequence>
<reference evidence="1" key="2">
    <citation type="submission" date="2018-08" db="UniProtKB">
        <authorList>
            <consortium name="EnsemblPlants"/>
        </authorList>
    </citation>
    <scope>IDENTIFICATION</scope>
    <source>
        <strain evidence="1">Yugu1</strain>
    </source>
</reference>
<proteinExistence type="predicted"/>
<organism evidence="1 2">
    <name type="scientific">Setaria italica</name>
    <name type="common">Foxtail millet</name>
    <name type="synonym">Panicum italicum</name>
    <dbReference type="NCBI Taxonomy" id="4555"/>
    <lineage>
        <taxon>Eukaryota</taxon>
        <taxon>Viridiplantae</taxon>
        <taxon>Streptophyta</taxon>
        <taxon>Embryophyta</taxon>
        <taxon>Tracheophyta</taxon>
        <taxon>Spermatophyta</taxon>
        <taxon>Magnoliopsida</taxon>
        <taxon>Liliopsida</taxon>
        <taxon>Poales</taxon>
        <taxon>Poaceae</taxon>
        <taxon>PACMAD clade</taxon>
        <taxon>Panicoideae</taxon>
        <taxon>Panicodae</taxon>
        <taxon>Paniceae</taxon>
        <taxon>Cenchrinae</taxon>
        <taxon>Setaria</taxon>
    </lineage>
</organism>
<dbReference type="EMBL" id="AGNK02005363">
    <property type="status" value="NOT_ANNOTATED_CDS"/>
    <property type="molecule type" value="Genomic_DNA"/>
</dbReference>